<keyword evidence="3" id="KW-0812">Transmembrane</keyword>
<feature type="domain" description="Amino acid transporter transmembrane" evidence="7">
    <location>
        <begin position="1"/>
        <end position="57"/>
    </location>
</feature>
<evidence type="ECO:0000259" key="7">
    <source>
        <dbReference type="Pfam" id="PF01490"/>
    </source>
</evidence>
<evidence type="ECO:0000256" key="4">
    <source>
        <dbReference type="ARBA" id="ARBA00022970"/>
    </source>
</evidence>
<keyword evidence="4" id="KW-0029">Amino-acid transport</keyword>
<dbReference type="Proteomes" id="UP001472677">
    <property type="component" value="Unassembled WGS sequence"/>
</dbReference>
<dbReference type="InterPro" id="IPR013057">
    <property type="entry name" value="AA_transpt_TM"/>
</dbReference>
<keyword evidence="9" id="KW-1185">Reference proteome</keyword>
<keyword evidence="5" id="KW-1133">Transmembrane helix</keyword>
<dbReference type="EMBL" id="JBBPBM010000009">
    <property type="protein sequence ID" value="KAK8568267.1"/>
    <property type="molecule type" value="Genomic_DNA"/>
</dbReference>
<comment type="caution">
    <text evidence="8">The sequence shown here is derived from an EMBL/GenBank/DDBJ whole genome shotgun (WGS) entry which is preliminary data.</text>
</comment>
<reference evidence="8 9" key="1">
    <citation type="journal article" date="2024" name="G3 (Bethesda)">
        <title>Genome assembly of Hibiscus sabdariffa L. provides insights into metabolisms of medicinal natural products.</title>
        <authorList>
            <person name="Kim T."/>
        </authorList>
    </citation>
    <scope>NUCLEOTIDE SEQUENCE [LARGE SCALE GENOMIC DNA]</scope>
    <source>
        <strain evidence="8">TK-2024</strain>
        <tissue evidence="8">Old leaves</tissue>
    </source>
</reference>
<evidence type="ECO:0000256" key="5">
    <source>
        <dbReference type="ARBA" id="ARBA00022989"/>
    </source>
</evidence>
<comment type="subcellular location">
    <subcellularLocation>
        <location evidence="1">Membrane</location>
    </subcellularLocation>
</comment>
<accession>A0ABR2F006</accession>
<evidence type="ECO:0000256" key="1">
    <source>
        <dbReference type="ARBA" id="ARBA00004370"/>
    </source>
</evidence>
<evidence type="ECO:0000256" key="2">
    <source>
        <dbReference type="ARBA" id="ARBA00022448"/>
    </source>
</evidence>
<evidence type="ECO:0000313" key="9">
    <source>
        <dbReference type="Proteomes" id="UP001472677"/>
    </source>
</evidence>
<name>A0ABR2F006_9ROSI</name>
<evidence type="ECO:0000256" key="3">
    <source>
        <dbReference type="ARBA" id="ARBA00022692"/>
    </source>
</evidence>
<protein>
    <recommendedName>
        <fullName evidence="7">Amino acid transporter transmembrane domain-containing protein</fullName>
    </recommendedName>
</protein>
<evidence type="ECO:0000313" key="8">
    <source>
        <dbReference type="EMBL" id="KAK8568267.1"/>
    </source>
</evidence>
<evidence type="ECO:0000256" key="6">
    <source>
        <dbReference type="ARBA" id="ARBA00023136"/>
    </source>
</evidence>
<gene>
    <name evidence="8" type="ORF">V6N12_006823</name>
</gene>
<dbReference type="Pfam" id="PF01490">
    <property type="entry name" value="Aa_trans"/>
    <property type="match status" value="1"/>
</dbReference>
<proteinExistence type="predicted"/>
<keyword evidence="6" id="KW-0472">Membrane</keyword>
<sequence>MFYLSCGLLGYAAFGKNPPGNLLTGFGFTKVYWLIDDAKHCNMCIAVHLVVAYQAFMVNSLCDHDNCGGNASPILQRCCRPAQCRFVLATDRVFPDPNADIKRKHSTLLLDMDMVRRLDHDFLDNIIGSCSGWVHCYNA</sequence>
<keyword evidence="2" id="KW-0813">Transport</keyword>
<organism evidence="8 9">
    <name type="scientific">Hibiscus sabdariffa</name>
    <name type="common">roselle</name>
    <dbReference type="NCBI Taxonomy" id="183260"/>
    <lineage>
        <taxon>Eukaryota</taxon>
        <taxon>Viridiplantae</taxon>
        <taxon>Streptophyta</taxon>
        <taxon>Embryophyta</taxon>
        <taxon>Tracheophyta</taxon>
        <taxon>Spermatophyta</taxon>
        <taxon>Magnoliopsida</taxon>
        <taxon>eudicotyledons</taxon>
        <taxon>Gunneridae</taxon>
        <taxon>Pentapetalae</taxon>
        <taxon>rosids</taxon>
        <taxon>malvids</taxon>
        <taxon>Malvales</taxon>
        <taxon>Malvaceae</taxon>
        <taxon>Malvoideae</taxon>
        <taxon>Hibiscus</taxon>
    </lineage>
</organism>